<accession>A0A1Y2FYB9</accession>
<protein>
    <submittedName>
        <fullName evidence="2">GDSL Lipase/Acylhydrolase family protein</fullName>
    </submittedName>
</protein>
<feature type="domain" description="SGNH hydrolase-type esterase" evidence="1">
    <location>
        <begin position="21"/>
        <end position="209"/>
    </location>
</feature>
<dbReference type="GO" id="GO:0016787">
    <property type="term" value="F:hydrolase activity"/>
    <property type="evidence" value="ECO:0007669"/>
    <property type="project" value="UniProtKB-KW"/>
</dbReference>
<dbReference type="CDD" id="cd01838">
    <property type="entry name" value="Isoamyl_acetate_hydrolase_like"/>
    <property type="match status" value="1"/>
</dbReference>
<evidence type="ECO:0000259" key="1">
    <source>
        <dbReference type="Pfam" id="PF13472"/>
    </source>
</evidence>
<dbReference type="InterPro" id="IPR013830">
    <property type="entry name" value="SGNH_hydro"/>
</dbReference>
<proteinExistence type="predicted"/>
<dbReference type="OMA" id="VPIDRYK"/>
<dbReference type="EMBL" id="MCFI01000001">
    <property type="protein sequence ID" value="ORY87675.1"/>
    <property type="molecule type" value="Genomic_DNA"/>
</dbReference>
<keyword evidence="3" id="KW-1185">Reference proteome</keyword>
<name>A0A1Y2FYB9_PROLT</name>
<dbReference type="InterPro" id="IPR036514">
    <property type="entry name" value="SGNH_hydro_sf"/>
</dbReference>
<evidence type="ECO:0000313" key="3">
    <source>
        <dbReference type="Proteomes" id="UP000193685"/>
    </source>
</evidence>
<feature type="non-terminal residue" evidence="2">
    <location>
        <position position="239"/>
    </location>
</feature>
<organism evidence="2 3">
    <name type="scientific">Protomyces lactucae-debilis</name>
    <dbReference type="NCBI Taxonomy" id="2754530"/>
    <lineage>
        <taxon>Eukaryota</taxon>
        <taxon>Fungi</taxon>
        <taxon>Dikarya</taxon>
        <taxon>Ascomycota</taxon>
        <taxon>Taphrinomycotina</taxon>
        <taxon>Taphrinomycetes</taxon>
        <taxon>Taphrinales</taxon>
        <taxon>Protomycetaceae</taxon>
        <taxon>Protomyces</taxon>
    </lineage>
</organism>
<dbReference type="Proteomes" id="UP000193685">
    <property type="component" value="Unassembled WGS sequence"/>
</dbReference>
<dbReference type="PANTHER" id="PTHR14209:SF19">
    <property type="entry name" value="ISOAMYL ACETATE-HYDROLYZING ESTERASE 1 HOMOLOG"/>
    <property type="match status" value="1"/>
</dbReference>
<comment type="caution">
    <text evidence="2">The sequence shown here is derived from an EMBL/GenBank/DDBJ whole genome shotgun (WGS) entry which is preliminary data.</text>
</comment>
<dbReference type="PANTHER" id="PTHR14209">
    <property type="entry name" value="ISOAMYL ACETATE-HYDROLYZING ESTERASE 1"/>
    <property type="match status" value="1"/>
</dbReference>
<reference evidence="2 3" key="1">
    <citation type="submission" date="2016-07" db="EMBL/GenBank/DDBJ databases">
        <title>Pervasive Adenine N6-methylation of Active Genes in Fungi.</title>
        <authorList>
            <consortium name="DOE Joint Genome Institute"/>
            <person name="Mondo S.J."/>
            <person name="Dannebaum R.O."/>
            <person name="Kuo R.C."/>
            <person name="Labutti K."/>
            <person name="Haridas S."/>
            <person name="Kuo A."/>
            <person name="Salamov A."/>
            <person name="Ahrendt S.R."/>
            <person name="Lipzen A."/>
            <person name="Sullivan W."/>
            <person name="Andreopoulos W.B."/>
            <person name="Clum A."/>
            <person name="Lindquist E."/>
            <person name="Daum C."/>
            <person name="Ramamoorthy G.K."/>
            <person name="Gryganskyi A."/>
            <person name="Culley D."/>
            <person name="Magnuson J.K."/>
            <person name="James T.Y."/>
            <person name="O'Malley M.A."/>
            <person name="Stajich J.E."/>
            <person name="Spatafora J.W."/>
            <person name="Visel A."/>
            <person name="Grigoriev I.V."/>
        </authorList>
    </citation>
    <scope>NUCLEOTIDE SEQUENCE [LARGE SCALE GENOMIC DNA]</scope>
    <source>
        <strain evidence="2 3">12-1054</strain>
    </source>
</reference>
<dbReference type="InterPro" id="IPR045136">
    <property type="entry name" value="Iah1-like"/>
</dbReference>
<dbReference type="SUPFAM" id="SSF52266">
    <property type="entry name" value="SGNH hydrolase"/>
    <property type="match status" value="1"/>
</dbReference>
<dbReference type="RefSeq" id="XP_040728170.1">
    <property type="nucleotide sequence ID" value="XM_040867453.1"/>
</dbReference>
<evidence type="ECO:0000313" key="2">
    <source>
        <dbReference type="EMBL" id="ORY87675.1"/>
    </source>
</evidence>
<dbReference type="GeneID" id="63784052"/>
<gene>
    <name evidence="2" type="ORF">BCR37DRAFT_342794</name>
</gene>
<sequence length="239" mass="26769">MQIKAVEQPVSSLASYGQIVLFGDSITEGAWNVEWFSHGAALAHDYNRRLDVMNRGFGGYTTRQALELLPRIFPTKTDDLKLVLLFFGANDAVLPGFVQHVPLKEYIANIRQLVESPQLAGKVIVLTPPPVDEYTTGEERKAEATRQYAEALQSWCTDNKIPCADVWRAYMDQLDWKAGQPLPGSLANPQNTMLTSFFRDGLHPVSAGYLIIYDTVKAAIEQHFPELSPDNVEPQVPHW</sequence>
<dbReference type="AlphaFoldDB" id="A0A1Y2FYB9"/>
<dbReference type="STRING" id="56484.A0A1Y2FYB9"/>
<dbReference type="Gene3D" id="3.40.50.1110">
    <property type="entry name" value="SGNH hydrolase"/>
    <property type="match status" value="1"/>
</dbReference>
<dbReference type="Pfam" id="PF13472">
    <property type="entry name" value="Lipase_GDSL_2"/>
    <property type="match status" value="1"/>
</dbReference>
<dbReference type="OrthoDB" id="671439at2759"/>
<keyword evidence="2" id="KW-0378">Hydrolase</keyword>